<evidence type="ECO:0000256" key="4">
    <source>
        <dbReference type="ARBA" id="ARBA00022679"/>
    </source>
</evidence>
<dbReference type="PANTHER" id="PTHR45453:SF1">
    <property type="entry name" value="PHOSPHATE REGULON SENSOR PROTEIN PHOR"/>
    <property type="match status" value="1"/>
</dbReference>
<keyword evidence="9" id="KW-0547">Nucleotide-binding</keyword>
<dbReference type="SMART" id="SM00388">
    <property type="entry name" value="HisKA"/>
    <property type="match status" value="1"/>
</dbReference>
<evidence type="ECO:0000259" key="8">
    <source>
        <dbReference type="PROSITE" id="PS50109"/>
    </source>
</evidence>
<feature type="domain" description="Histidine kinase" evidence="8">
    <location>
        <begin position="198"/>
        <end position="420"/>
    </location>
</feature>
<evidence type="ECO:0000313" key="9">
    <source>
        <dbReference type="EMBL" id="MDY8108644.1"/>
    </source>
</evidence>
<dbReference type="InterPro" id="IPR003594">
    <property type="entry name" value="HATPase_dom"/>
</dbReference>
<dbReference type="SUPFAM" id="SSF55874">
    <property type="entry name" value="ATPase domain of HSP90 chaperone/DNA topoisomerase II/histidine kinase"/>
    <property type="match status" value="1"/>
</dbReference>
<dbReference type="PANTHER" id="PTHR45453">
    <property type="entry name" value="PHOSPHATE REGULON SENSOR PROTEIN PHOR"/>
    <property type="match status" value="1"/>
</dbReference>
<proteinExistence type="predicted"/>
<dbReference type="InterPro" id="IPR004358">
    <property type="entry name" value="Sig_transdc_His_kin-like_C"/>
</dbReference>
<dbReference type="PRINTS" id="PR00344">
    <property type="entry name" value="BCTRLSENSOR"/>
</dbReference>
<dbReference type="Pfam" id="PF00512">
    <property type="entry name" value="HisKA"/>
    <property type="match status" value="1"/>
</dbReference>
<dbReference type="InterPro" id="IPR036097">
    <property type="entry name" value="HisK_dim/P_sf"/>
</dbReference>
<keyword evidence="5" id="KW-0418">Kinase</keyword>
<dbReference type="Pfam" id="PF02518">
    <property type="entry name" value="HATPase_c"/>
    <property type="match status" value="1"/>
</dbReference>
<evidence type="ECO:0000256" key="3">
    <source>
        <dbReference type="ARBA" id="ARBA00022553"/>
    </source>
</evidence>
<keyword evidence="7" id="KW-0812">Transmembrane</keyword>
<comment type="caution">
    <text evidence="9">The sequence shown here is derived from an EMBL/GenBank/DDBJ whole genome shotgun (WGS) entry which is preliminary data.</text>
</comment>
<dbReference type="SMART" id="SM00387">
    <property type="entry name" value="HATPase_c"/>
    <property type="match status" value="1"/>
</dbReference>
<evidence type="ECO:0000256" key="7">
    <source>
        <dbReference type="SAM" id="Phobius"/>
    </source>
</evidence>
<dbReference type="PROSITE" id="PS50109">
    <property type="entry name" value="HIS_KIN"/>
    <property type="match status" value="1"/>
</dbReference>
<dbReference type="EMBL" id="JAXLPB010000002">
    <property type="protein sequence ID" value="MDY8108644.1"/>
    <property type="molecule type" value="Genomic_DNA"/>
</dbReference>
<dbReference type="Gene3D" id="1.10.287.130">
    <property type="match status" value="1"/>
</dbReference>
<keyword evidence="4" id="KW-0808">Transferase</keyword>
<dbReference type="InterPro" id="IPR005467">
    <property type="entry name" value="His_kinase_dom"/>
</dbReference>
<sequence>MRSSEKHKPSEARARRRKRVALVLLAGAVGIGLLHPETFPELAILSALVLAVLFWPAKARRIEPETIEVRRDPALLDPGAQDIVTALAEPVLVVDRNLTLKFQNPASLAPLGPLRSDESITLRFRAPHVISAIEDAIATGQRTSTLFDERRGAERSFQIEVLPIPRHDGVPPVFFLIIFYDRTAARATERIRTDFVANASHELRTPLASLIGFIETLQGPAKDDAGARERFLEIMRDQAGRMSRLIDDLLSLSRIEMKRHLPVSEPVDLGDTLKKVGDQLAPLARQMSLVIELDLGAEPARVAGDADELIQVFSNLVENACKYGRSGGRVILRLRTGEEHGRPIVDASVVDFGPGIPIEHQPRLTERFYRVDVGSSRAMKGTGLGLAIVRNILLRHKARLLVQSEPGHGATFTTRFGRLS</sequence>
<name>A0ABU5HZT6_9HYPH</name>
<keyword evidence="3" id="KW-0597">Phosphoprotein</keyword>
<dbReference type="SUPFAM" id="SSF47384">
    <property type="entry name" value="Homodimeric domain of signal transducing histidine kinase"/>
    <property type="match status" value="1"/>
</dbReference>
<keyword evidence="7" id="KW-1133">Transmembrane helix</keyword>
<gene>
    <name evidence="9" type="ORF">U0C82_05680</name>
</gene>
<dbReference type="CDD" id="cd00082">
    <property type="entry name" value="HisKA"/>
    <property type="match status" value="1"/>
</dbReference>
<keyword evidence="9" id="KW-0067">ATP-binding</keyword>
<protein>
    <recommendedName>
        <fullName evidence="2">histidine kinase</fullName>
        <ecNumber evidence="2">2.7.13.3</ecNumber>
    </recommendedName>
</protein>
<dbReference type="Proteomes" id="UP001294412">
    <property type="component" value="Unassembled WGS sequence"/>
</dbReference>
<dbReference type="InterPro" id="IPR036890">
    <property type="entry name" value="HATPase_C_sf"/>
</dbReference>
<evidence type="ECO:0000256" key="6">
    <source>
        <dbReference type="ARBA" id="ARBA00023012"/>
    </source>
</evidence>
<evidence type="ECO:0000256" key="5">
    <source>
        <dbReference type="ARBA" id="ARBA00022777"/>
    </source>
</evidence>
<evidence type="ECO:0000256" key="2">
    <source>
        <dbReference type="ARBA" id="ARBA00012438"/>
    </source>
</evidence>
<keyword evidence="7" id="KW-0472">Membrane</keyword>
<dbReference type="Gene3D" id="3.30.565.10">
    <property type="entry name" value="Histidine kinase-like ATPase, C-terminal domain"/>
    <property type="match status" value="1"/>
</dbReference>
<dbReference type="GO" id="GO:0005524">
    <property type="term" value="F:ATP binding"/>
    <property type="evidence" value="ECO:0007669"/>
    <property type="project" value="UniProtKB-KW"/>
</dbReference>
<reference evidence="9 10" key="1">
    <citation type="submission" date="2023-12" db="EMBL/GenBank/DDBJ databases">
        <title>Description of Novel Strain Fulvimarina sp. 2208YS6-2-32 isolated from Uroteuthis (Photololigo) edulis.</title>
        <authorList>
            <person name="Park J.-S."/>
        </authorList>
    </citation>
    <scope>NUCLEOTIDE SEQUENCE [LARGE SCALE GENOMIC DNA]</scope>
    <source>
        <strain evidence="9 10">2208YS6-2-32</strain>
    </source>
</reference>
<evidence type="ECO:0000256" key="1">
    <source>
        <dbReference type="ARBA" id="ARBA00000085"/>
    </source>
</evidence>
<dbReference type="InterPro" id="IPR050351">
    <property type="entry name" value="BphY/WalK/GraS-like"/>
</dbReference>
<accession>A0ABU5HZT6</accession>
<keyword evidence="6" id="KW-0902">Two-component regulatory system</keyword>
<keyword evidence="10" id="KW-1185">Reference proteome</keyword>
<comment type="catalytic activity">
    <reaction evidence="1">
        <text>ATP + protein L-histidine = ADP + protein N-phospho-L-histidine.</text>
        <dbReference type="EC" id="2.7.13.3"/>
    </reaction>
</comment>
<dbReference type="InterPro" id="IPR003661">
    <property type="entry name" value="HisK_dim/P_dom"/>
</dbReference>
<evidence type="ECO:0000313" key="10">
    <source>
        <dbReference type="Proteomes" id="UP001294412"/>
    </source>
</evidence>
<organism evidence="9 10">
    <name type="scientific">Fulvimarina uroteuthidis</name>
    <dbReference type="NCBI Taxonomy" id="3098149"/>
    <lineage>
        <taxon>Bacteria</taxon>
        <taxon>Pseudomonadati</taxon>
        <taxon>Pseudomonadota</taxon>
        <taxon>Alphaproteobacteria</taxon>
        <taxon>Hyphomicrobiales</taxon>
        <taxon>Aurantimonadaceae</taxon>
        <taxon>Fulvimarina</taxon>
    </lineage>
</organism>
<dbReference type="EC" id="2.7.13.3" evidence="2"/>
<dbReference type="RefSeq" id="WP_322186122.1">
    <property type="nucleotide sequence ID" value="NZ_JAXLPB010000002.1"/>
</dbReference>
<feature type="transmembrane region" description="Helical" evidence="7">
    <location>
        <begin position="20"/>
        <end position="36"/>
    </location>
</feature>